<accession>A0A7W8CX07</accession>
<evidence type="ECO:0000259" key="10">
    <source>
        <dbReference type="PROSITE" id="PS51918"/>
    </source>
</evidence>
<dbReference type="PANTHER" id="PTHR13932">
    <property type="entry name" value="COPROPORPHYRINIGEN III OXIDASE"/>
    <property type="match status" value="1"/>
</dbReference>
<dbReference type="SFLD" id="SFLDS00029">
    <property type="entry name" value="Radical_SAM"/>
    <property type="match status" value="1"/>
</dbReference>
<dbReference type="Proteomes" id="UP000539953">
    <property type="component" value="Unassembled WGS sequence"/>
</dbReference>
<evidence type="ECO:0000313" key="11">
    <source>
        <dbReference type="EMBL" id="MBB5183180.1"/>
    </source>
</evidence>
<evidence type="ECO:0000256" key="7">
    <source>
        <dbReference type="ARBA" id="ARBA00023014"/>
    </source>
</evidence>
<organism evidence="11 12">
    <name type="scientific">Catenisphaera adipataccumulans</name>
    <dbReference type="NCBI Taxonomy" id="700500"/>
    <lineage>
        <taxon>Bacteria</taxon>
        <taxon>Bacillati</taxon>
        <taxon>Bacillota</taxon>
        <taxon>Erysipelotrichia</taxon>
        <taxon>Erysipelotrichales</taxon>
        <taxon>Erysipelotrichaceae</taxon>
        <taxon>Catenisphaera</taxon>
    </lineage>
</organism>
<keyword evidence="12" id="KW-1185">Reference proteome</keyword>
<dbReference type="NCBIfam" id="TIGR00539">
    <property type="entry name" value="hemN_rel"/>
    <property type="match status" value="1"/>
</dbReference>
<dbReference type="InterPro" id="IPR058240">
    <property type="entry name" value="rSAM_sf"/>
</dbReference>
<evidence type="ECO:0000256" key="5">
    <source>
        <dbReference type="ARBA" id="ARBA00022723"/>
    </source>
</evidence>
<dbReference type="GO" id="GO:0006779">
    <property type="term" value="P:porphyrin-containing compound biosynthetic process"/>
    <property type="evidence" value="ECO:0007669"/>
    <property type="project" value="InterPro"/>
</dbReference>
<dbReference type="SMART" id="SM00729">
    <property type="entry name" value="Elp3"/>
    <property type="match status" value="1"/>
</dbReference>
<keyword evidence="4 9" id="KW-0949">S-adenosyl-L-methionine</keyword>
<dbReference type="SFLD" id="SFLDG01065">
    <property type="entry name" value="anaerobic_coproporphyrinogen-I"/>
    <property type="match status" value="1"/>
</dbReference>
<reference evidence="11 12" key="1">
    <citation type="submission" date="2020-08" db="EMBL/GenBank/DDBJ databases">
        <title>Genomic Encyclopedia of Type Strains, Phase IV (KMG-IV): sequencing the most valuable type-strain genomes for metagenomic binning, comparative biology and taxonomic classification.</title>
        <authorList>
            <person name="Goeker M."/>
        </authorList>
    </citation>
    <scope>NUCLEOTIDE SEQUENCE [LARGE SCALE GENOMIC DNA]</scope>
    <source>
        <strain evidence="11 12">DSM 25799</strain>
    </source>
</reference>
<dbReference type="InterPro" id="IPR034505">
    <property type="entry name" value="Coproporphyrinogen-III_oxidase"/>
</dbReference>
<gene>
    <name evidence="11" type="ORF">HNQ47_001201</name>
</gene>
<dbReference type="AlphaFoldDB" id="A0A7W8CX07"/>
<keyword evidence="9" id="KW-0004">4Fe-4S</keyword>
<sequence length="355" mass="40528">MKHIYVHIPFCDGICFYCGFYRQTAGRQVREAWLERICETPVQKTNTLYFGGGTPSCLDTDQLDRLCAHFADCLLPGYEWTIEANPENLTAEKIAVMGRYGINRVSLGVQTFSDPLLKKIGRRHTADDARRAIRLLRQSGIENISIDLIYGLPGQMQTDVEQDLNEFLQLQLPHLSIYALQIEPNSVFGKQGIPPLAEETDADWYEMIVRTLKAVGYEHYEISSFCRPGMYSRHNLGYWNDDDFIGIGPGAAGREGHQRYLIERDLQRFIQVGETRCPEPTDAPFEAIMMGLRTMFGVDIEKWNQTYQNDLEKTYQAVLQKYMPDFLTIENGHLIATEAGMEQLNSILVDFLGTD</sequence>
<dbReference type="Pfam" id="PF04055">
    <property type="entry name" value="Radical_SAM"/>
    <property type="match status" value="1"/>
</dbReference>
<dbReference type="GO" id="GO:0004109">
    <property type="term" value="F:coproporphyrinogen oxidase activity"/>
    <property type="evidence" value="ECO:0007669"/>
    <property type="project" value="InterPro"/>
</dbReference>
<comment type="function">
    <text evidence="9">Probably acts as a heme chaperone, transferring heme to an unknown acceptor. Binds one molecule of heme per monomer, possibly covalently. Binds 1 [4Fe-4S] cluster. The cluster is coordinated with 3 cysteines and an exchangeable S-adenosyl-L-methionine.</text>
</comment>
<keyword evidence="3 9" id="KW-0349">Heme</keyword>
<dbReference type="GO" id="GO:0046872">
    <property type="term" value="F:metal ion binding"/>
    <property type="evidence" value="ECO:0007669"/>
    <property type="project" value="UniProtKB-UniRule"/>
</dbReference>
<dbReference type="Gene3D" id="3.20.20.70">
    <property type="entry name" value="Aldolase class I"/>
    <property type="match status" value="1"/>
</dbReference>
<dbReference type="RefSeq" id="WP_183328479.1">
    <property type="nucleotide sequence ID" value="NZ_JACHHK010000004.1"/>
</dbReference>
<evidence type="ECO:0000256" key="3">
    <source>
        <dbReference type="ARBA" id="ARBA00022617"/>
    </source>
</evidence>
<evidence type="ECO:0000256" key="2">
    <source>
        <dbReference type="ARBA" id="ARBA00017228"/>
    </source>
</evidence>
<evidence type="ECO:0000256" key="6">
    <source>
        <dbReference type="ARBA" id="ARBA00023004"/>
    </source>
</evidence>
<dbReference type="InterPro" id="IPR004559">
    <property type="entry name" value="HemW-like"/>
</dbReference>
<dbReference type="InterPro" id="IPR006638">
    <property type="entry name" value="Elp3/MiaA/NifB-like_rSAM"/>
</dbReference>
<proteinExistence type="inferred from homology"/>
<evidence type="ECO:0000256" key="8">
    <source>
        <dbReference type="ARBA" id="ARBA00023186"/>
    </source>
</evidence>
<dbReference type="GO" id="GO:0051539">
    <property type="term" value="F:4 iron, 4 sulfur cluster binding"/>
    <property type="evidence" value="ECO:0007669"/>
    <property type="project" value="UniProtKB-UniRule"/>
</dbReference>
<dbReference type="Pfam" id="PF06969">
    <property type="entry name" value="HemN_C"/>
    <property type="match status" value="1"/>
</dbReference>
<keyword evidence="5 9" id="KW-0479">Metal-binding</keyword>
<feature type="domain" description="Radical SAM core" evidence="10">
    <location>
        <begin position="1"/>
        <end position="218"/>
    </location>
</feature>
<comment type="similarity">
    <text evidence="1">Belongs to the anaerobic coproporphyrinogen-III oxidase family. HemW subfamily.</text>
</comment>
<dbReference type="SUPFAM" id="SSF102114">
    <property type="entry name" value="Radical SAM enzymes"/>
    <property type="match status" value="1"/>
</dbReference>
<keyword evidence="8 9" id="KW-0143">Chaperone</keyword>
<keyword evidence="11" id="KW-0560">Oxidoreductase</keyword>
<dbReference type="GO" id="GO:0005737">
    <property type="term" value="C:cytoplasm"/>
    <property type="evidence" value="ECO:0007669"/>
    <property type="project" value="UniProtKB-SubCell"/>
</dbReference>
<evidence type="ECO:0000256" key="4">
    <source>
        <dbReference type="ARBA" id="ARBA00022691"/>
    </source>
</evidence>
<keyword evidence="6 9" id="KW-0408">Iron</keyword>
<comment type="caution">
    <text evidence="11">The sequence shown here is derived from an EMBL/GenBank/DDBJ whole genome shotgun (WGS) entry which is preliminary data.</text>
</comment>
<dbReference type="CDD" id="cd01335">
    <property type="entry name" value="Radical_SAM"/>
    <property type="match status" value="1"/>
</dbReference>
<dbReference type="PROSITE" id="PS51918">
    <property type="entry name" value="RADICAL_SAM"/>
    <property type="match status" value="1"/>
</dbReference>
<dbReference type="InterPro" id="IPR007197">
    <property type="entry name" value="rSAM"/>
</dbReference>
<dbReference type="EMBL" id="JACHHK010000004">
    <property type="protein sequence ID" value="MBB5183180.1"/>
    <property type="molecule type" value="Genomic_DNA"/>
</dbReference>
<name>A0A7W8CX07_9FIRM</name>
<dbReference type="InterPro" id="IPR010723">
    <property type="entry name" value="HemN_C"/>
</dbReference>
<dbReference type="InterPro" id="IPR013785">
    <property type="entry name" value="Aldolase_TIM"/>
</dbReference>
<evidence type="ECO:0000313" key="12">
    <source>
        <dbReference type="Proteomes" id="UP000539953"/>
    </source>
</evidence>
<dbReference type="SFLD" id="SFLDG01082">
    <property type="entry name" value="B12-binding_domain_containing"/>
    <property type="match status" value="1"/>
</dbReference>
<protein>
    <recommendedName>
        <fullName evidence="2 9">Heme chaperone HemW</fullName>
    </recommendedName>
</protein>
<keyword evidence="9" id="KW-0963">Cytoplasm</keyword>
<comment type="subcellular location">
    <subcellularLocation>
        <location evidence="9">Cytoplasm</location>
    </subcellularLocation>
</comment>
<dbReference type="SFLD" id="SFLDF00562">
    <property type="entry name" value="HemN-like__clustered_with_heat"/>
    <property type="match status" value="1"/>
</dbReference>
<evidence type="ECO:0000256" key="9">
    <source>
        <dbReference type="RuleBase" id="RU364116"/>
    </source>
</evidence>
<keyword evidence="7 9" id="KW-0411">Iron-sulfur</keyword>
<evidence type="ECO:0000256" key="1">
    <source>
        <dbReference type="ARBA" id="ARBA00006100"/>
    </source>
</evidence>
<dbReference type="PANTHER" id="PTHR13932:SF5">
    <property type="entry name" value="RADICAL S-ADENOSYL METHIONINE DOMAIN-CONTAINING PROTEIN 1, MITOCHONDRIAL"/>
    <property type="match status" value="1"/>
</dbReference>